<dbReference type="EMBL" id="LAQI01000160">
    <property type="protein sequence ID" value="KKY17094.1"/>
    <property type="molecule type" value="Genomic_DNA"/>
</dbReference>
<organism evidence="2 3">
    <name type="scientific">Diplodia seriata</name>
    <dbReference type="NCBI Taxonomy" id="420778"/>
    <lineage>
        <taxon>Eukaryota</taxon>
        <taxon>Fungi</taxon>
        <taxon>Dikarya</taxon>
        <taxon>Ascomycota</taxon>
        <taxon>Pezizomycotina</taxon>
        <taxon>Dothideomycetes</taxon>
        <taxon>Dothideomycetes incertae sedis</taxon>
        <taxon>Botryosphaeriales</taxon>
        <taxon>Botryosphaeriaceae</taxon>
        <taxon>Diplodia</taxon>
    </lineage>
</organism>
<protein>
    <recommendedName>
        <fullName evidence="4">F-box domain-containing protein</fullName>
    </recommendedName>
</protein>
<gene>
    <name evidence="2" type="ORF">UCDDS831_g06564</name>
</gene>
<sequence length="498" mass="56681">MGALAQLPVEVLRIIIQHCDQHSQSTLSATTHQLHRLCIEELYHTVDLSVHNSTELAHVGPVHAIAWPHSRLYFELPLDFSDRPRVPLDDEIWTRQEQLIHTLRDHPEYGQHVRYLHWSVLDPPHRRRSNTTSSTQEESSSEDDGPEQPTLPERLQESRDDESMRLLFDNIGDDGVLWDTFLAFTKVTAIDVAWLRSLRETYPPPPLFSSATSVRLVGQASTHFVAAILENINPENLLSLSTINLQQFADPIPPVPNNMTLREITSHVNRNTDAAPDQLLSSTFPGPMHNHLGPLTNRCTRLAHLEIRTYAPWEHWELLSPLDDARYAEWAAFIQSVRPTLRSLVFEQHRAESSRIRRANRSHPFGPRGRPALWTLFGAHILPVLTDADAEWPRLEKVELAGFHEVTRCFACLNPPDFAQWEGPHLSFEVLDAGRAGTNDTWAVRETHVALNEDERRGLKERLGGGGVELSIRGGSRKFENACRTGIPGFWPRRRREG</sequence>
<evidence type="ECO:0000313" key="3">
    <source>
        <dbReference type="Proteomes" id="UP000034182"/>
    </source>
</evidence>
<proteinExistence type="predicted"/>
<evidence type="ECO:0000256" key="1">
    <source>
        <dbReference type="SAM" id="MobiDB-lite"/>
    </source>
</evidence>
<reference evidence="2 3" key="1">
    <citation type="submission" date="2015-03" db="EMBL/GenBank/DDBJ databases">
        <authorList>
            <person name="Morales-Cruz A."/>
            <person name="Amrine K.C."/>
            <person name="Cantu D."/>
        </authorList>
    </citation>
    <scope>NUCLEOTIDE SEQUENCE [LARGE SCALE GENOMIC DNA]</scope>
    <source>
        <strain evidence="2">DS831</strain>
    </source>
</reference>
<reference evidence="2 3" key="2">
    <citation type="submission" date="2015-05" db="EMBL/GenBank/DDBJ databases">
        <title>Distinctive expansion of gene families associated with plant cell wall degradation and secondary metabolism in the genomes of grapevine trunk pathogens.</title>
        <authorList>
            <person name="Lawrence D.P."/>
            <person name="Travadon R."/>
            <person name="Rolshausen P.E."/>
            <person name="Baumgartner K."/>
        </authorList>
    </citation>
    <scope>NUCLEOTIDE SEQUENCE [LARGE SCALE GENOMIC DNA]</scope>
    <source>
        <strain evidence="2">DS831</strain>
    </source>
</reference>
<dbReference type="AlphaFoldDB" id="A0A0G2E2W3"/>
<name>A0A0G2E2W3_9PEZI</name>
<evidence type="ECO:0008006" key="4">
    <source>
        <dbReference type="Google" id="ProtNLM"/>
    </source>
</evidence>
<evidence type="ECO:0000313" key="2">
    <source>
        <dbReference type="EMBL" id="KKY17094.1"/>
    </source>
</evidence>
<accession>A0A0G2E2W3</accession>
<comment type="caution">
    <text evidence="2">The sequence shown here is derived from an EMBL/GenBank/DDBJ whole genome shotgun (WGS) entry which is preliminary data.</text>
</comment>
<feature type="region of interest" description="Disordered" evidence="1">
    <location>
        <begin position="125"/>
        <end position="159"/>
    </location>
</feature>
<dbReference type="Proteomes" id="UP000034182">
    <property type="component" value="Unassembled WGS sequence"/>
</dbReference>